<proteinExistence type="predicted"/>
<feature type="region of interest" description="Disordered" evidence="2">
    <location>
        <begin position="782"/>
        <end position="807"/>
    </location>
</feature>
<evidence type="ECO:0000256" key="2">
    <source>
        <dbReference type="SAM" id="MobiDB-lite"/>
    </source>
</evidence>
<keyword evidence="1" id="KW-0175">Coiled coil</keyword>
<dbReference type="EMBL" id="REGW02000009">
    <property type="protein sequence ID" value="KAE8292167.1"/>
    <property type="molecule type" value="Genomic_DNA"/>
</dbReference>
<feature type="compositionally biased region" description="Polar residues" evidence="2">
    <location>
        <begin position="361"/>
        <end position="372"/>
    </location>
</feature>
<feature type="coiled-coil region" evidence="1">
    <location>
        <begin position="458"/>
        <end position="502"/>
    </location>
</feature>
<dbReference type="Proteomes" id="UP000424527">
    <property type="component" value="Unassembled WGS sequence"/>
</dbReference>
<name>A0A6G0ILF9_LARCR</name>
<feature type="coiled-coil region" evidence="1">
    <location>
        <begin position="575"/>
        <end position="620"/>
    </location>
</feature>
<reference evidence="3 4" key="1">
    <citation type="submission" date="2019-07" db="EMBL/GenBank/DDBJ databases">
        <title>Chromosome genome assembly for large yellow croaker.</title>
        <authorList>
            <person name="Xiao S."/>
        </authorList>
    </citation>
    <scope>NUCLEOTIDE SEQUENCE [LARGE SCALE GENOMIC DNA]</scope>
    <source>
        <strain evidence="3">JMULYC20181020</strain>
        <tissue evidence="3">Muscle</tissue>
    </source>
</reference>
<dbReference type="AlphaFoldDB" id="A0A6G0ILF9"/>
<organism evidence="3 4">
    <name type="scientific">Larimichthys crocea</name>
    <name type="common">Large yellow croaker</name>
    <name type="synonym">Pseudosciaena crocea</name>
    <dbReference type="NCBI Taxonomy" id="215358"/>
    <lineage>
        <taxon>Eukaryota</taxon>
        <taxon>Metazoa</taxon>
        <taxon>Chordata</taxon>
        <taxon>Craniata</taxon>
        <taxon>Vertebrata</taxon>
        <taxon>Euteleostomi</taxon>
        <taxon>Actinopterygii</taxon>
        <taxon>Neopterygii</taxon>
        <taxon>Teleostei</taxon>
        <taxon>Neoteleostei</taxon>
        <taxon>Acanthomorphata</taxon>
        <taxon>Eupercaria</taxon>
        <taxon>Sciaenidae</taxon>
        <taxon>Larimichthys</taxon>
    </lineage>
</organism>
<evidence type="ECO:0000256" key="1">
    <source>
        <dbReference type="SAM" id="Coils"/>
    </source>
</evidence>
<comment type="caution">
    <text evidence="3">The sequence shown here is derived from an EMBL/GenBank/DDBJ whole genome shotgun (WGS) entry which is preliminary data.</text>
</comment>
<protein>
    <submittedName>
        <fullName evidence="3">Uncharacterized protein</fullName>
    </submittedName>
</protein>
<feature type="compositionally biased region" description="Basic and acidic residues" evidence="2">
    <location>
        <begin position="426"/>
        <end position="445"/>
    </location>
</feature>
<sequence>MADRGHDGAERDAEDTDVLLYSDLNDNNSAFGLDSPSLKLDHCDLLLDAIDAQLGQLQVQPQKRQAVSRQLDCSSAAPLRWSQSLSKDTGLGSTTQTNDTPMSCLDLIHTPTMEQTSERSTSCWEAPVTHEETKQKLDRKTKEEMEFHREQVIWRLERLLGDTCNEGSMAGETHPPSDSICTEDFVRRFKDEMVELTLPDSNMEQLDKEEEAERTKISDCEQKGQSILDVNCKDTGTAHYFQSNEPCLGKELGKCLSGSNGVNTSCSKKAGAGGGCSTPQMPGGDSSIFHRAEVVTEHETPRQNNRCSPKARCLAGVPVWSFDTVSIDSDLDSVCTEQVRKHIHTRPGWHSLIQSVTDMDDYCTNQSDYDTPTQEESEPQSTSGQKSSSANVQNRSPSVRKAQRSKRETSRFASSSVDNDKDTDEEINHWSRRCRPERTSEKMQSDWAKMKERLCTLRQKCEKEEETLQLKRTQLKDAELSLSELQHRRKHALQELERLSVDTAKMETERRTVVRDSRTWKDSISCQVPELQKQREPCILEIRDMEEDLATLSRCKQTVKDGAFTPGVIMSALEREEMDRQLDGAKTELFAEQRRARERLESMQEKLEETRDELQRVTDSESLLRSRCVCLEEKQRQKKDQMEAIEFQVGKLQDELGEYKIRVGTLEKMLAQKELQLLDLQETRATLQAERDGLRGELQHLKTQHCSALKEAQKQAKRMEAALKQQKKDLTLTHEQQIQKVNKQAEEEKTNALKEQALCLTQHIESLKSSIQLKEEEARKLRDSLEQQKEEARQREEELHVEASEKVHKAIEEERRKSEAQKVKAVQVHCGILEEQNRKSLESMRSETQREKNKATALQHKVVELQTRVQELESESSAQQREHDSLLAVICKSLKEEHQAELQKLQRQMAQESQRAAMRLERTAQLAEREAGRLQVMLEERESSHNQITAELDQQLRQWAHELGAECQHHGAKQSRVQLPPSLTAAETLANLRTLREQLMHLIIHLQQELDSQKQTIDQLRKDKERELSIQRQQLRTERDQALDSLKERLIQEHIEELSSLNWAHMCDGGAEGGGGGGGGVAASLRKQLKAKDLQLRQVQRSMGQWKEQTAARLACKFEEELTAELERKTSKTREPGRTEGEMLLSAKEAQNSVCSPSLLVAASHSPSDVASFKLLRYLQSKVKQLRVENQGNTWNPSNTAPLDLSGSYLTTMTQDTAGIQSHSSVSTVSS</sequence>
<gene>
    <name evidence="3" type="ORF">D5F01_LYC09533</name>
</gene>
<feature type="coiled-coil region" evidence="1">
    <location>
        <begin position="989"/>
        <end position="1041"/>
    </location>
</feature>
<feature type="compositionally biased region" description="Polar residues" evidence="2">
    <location>
        <begin position="379"/>
        <end position="397"/>
    </location>
</feature>
<feature type="region of interest" description="Disordered" evidence="2">
    <location>
        <begin position="361"/>
        <end position="445"/>
    </location>
</feature>
<keyword evidence="4" id="KW-1185">Reference proteome</keyword>
<evidence type="ECO:0000313" key="4">
    <source>
        <dbReference type="Proteomes" id="UP000424527"/>
    </source>
</evidence>
<accession>A0A6G0ILF9</accession>
<evidence type="ECO:0000313" key="3">
    <source>
        <dbReference type="EMBL" id="KAE8292167.1"/>
    </source>
</evidence>